<proteinExistence type="predicted"/>
<dbReference type="Proteomes" id="UP000821866">
    <property type="component" value="Chromosome 6"/>
</dbReference>
<dbReference type="EMBL" id="JABSTU010000008">
    <property type="protein sequence ID" value="KAH8024568.1"/>
    <property type="molecule type" value="Genomic_DNA"/>
</dbReference>
<reference evidence="1" key="2">
    <citation type="submission" date="2021-09" db="EMBL/GenBank/DDBJ databases">
        <authorList>
            <person name="Jia N."/>
            <person name="Wang J."/>
            <person name="Shi W."/>
            <person name="Du L."/>
            <person name="Sun Y."/>
            <person name="Zhan W."/>
            <person name="Jiang J."/>
            <person name="Wang Q."/>
            <person name="Zhang B."/>
            <person name="Ji P."/>
            <person name="Sakyi L.B."/>
            <person name="Cui X."/>
            <person name="Yuan T."/>
            <person name="Jiang B."/>
            <person name="Yang W."/>
            <person name="Lam T.T.-Y."/>
            <person name="Chang Q."/>
            <person name="Ding S."/>
            <person name="Wang X."/>
            <person name="Zhu J."/>
            <person name="Ruan X."/>
            <person name="Zhao L."/>
            <person name="Wei J."/>
            <person name="Que T."/>
            <person name="Du C."/>
            <person name="Cheng J."/>
            <person name="Dai P."/>
            <person name="Han X."/>
            <person name="Huang E."/>
            <person name="Gao Y."/>
            <person name="Liu J."/>
            <person name="Shao H."/>
            <person name="Ye R."/>
            <person name="Li L."/>
            <person name="Wei W."/>
            <person name="Wang X."/>
            <person name="Wang C."/>
            <person name="Huo Q."/>
            <person name="Li W."/>
            <person name="Guo W."/>
            <person name="Chen H."/>
            <person name="Chen S."/>
            <person name="Zhou L."/>
            <person name="Zhou L."/>
            <person name="Ni X."/>
            <person name="Tian J."/>
            <person name="Zhou Y."/>
            <person name="Sheng Y."/>
            <person name="Liu T."/>
            <person name="Pan Y."/>
            <person name="Xia L."/>
            <person name="Li J."/>
            <person name="Zhao F."/>
            <person name="Cao W."/>
        </authorList>
    </citation>
    <scope>NUCLEOTIDE SEQUENCE</scope>
    <source>
        <strain evidence="1">Rmic-2018</strain>
        <tissue evidence="1">Larvae</tissue>
    </source>
</reference>
<protein>
    <submittedName>
        <fullName evidence="1">Uncharacterized protein</fullName>
    </submittedName>
</protein>
<evidence type="ECO:0000313" key="1">
    <source>
        <dbReference type="EMBL" id="KAH8024568.1"/>
    </source>
</evidence>
<reference evidence="1" key="1">
    <citation type="journal article" date="2020" name="Cell">
        <title>Large-Scale Comparative Analyses of Tick Genomes Elucidate Their Genetic Diversity and Vector Capacities.</title>
        <authorList>
            <consortium name="Tick Genome and Microbiome Consortium (TIGMIC)"/>
            <person name="Jia N."/>
            <person name="Wang J."/>
            <person name="Shi W."/>
            <person name="Du L."/>
            <person name="Sun Y."/>
            <person name="Zhan W."/>
            <person name="Jiang J.F."/>
            <person name="Wang Q."/>
            <person name="Zhang B."/>
            <person name="Ji P."/>
            <person name="Bell-Sakyi L."/>
            <person name="Cui X.M."/>
            <person name="Yuan T.T."/>
            <person name="Jiang B.G."/>
            <person name="Yang W.F."/>
            <person name="Lam T.T."/>
            <person name="Chang Q.C."/>
            <person name="Ding S.J."/>
            <person name="Wang X.J."/>
            <person name="Zhu J.G."/>
            <person name="Ruan X.D."/>
            <person name="Zhao L."/>
            <person name="Wei J.T."/>
            <person name="Ye R.Z."/>
            <person name="Que T.C."/>
            <person name="Du C.H."/>
            <person name="Zhou Y.H."/>
            <person name="Cheng J.X."/>
            <person name="Dai P.F."/>
            <person name="Guo W.B."/>
            <person name="Han X.H."/>
            <person name="Huang E.J."/>
            <person name="Li L.F."/>
            <person name="Wei W."/>
            <person name="Gao Y.C."/>
            <person name="Liu J.Z."/>
            <person name="Shao H.Z."/>
            <person name="Wang X."/>
            <person name="Wang C.C."/>
            <person name="Yang T.C."/>
            <person name="Huo Q.B."/>
            <person name="Li W."/>
            <person name="Chen H.Y."/>
            <person name="Chen S.E."/>
            <person name="Zhou L.G."/>
            <person name="Ni X.B."/>
            <person name="Tian J.H."/>
            <person name="Sheng Y."/>
            <person name="Liu T."/>
            <person name="Pan Y.S."/>
            <person name="Xia L.Y."/>
            <person name="Li J."/>
            <person name="Zhao F."/>
            <person name="Cao W.C."/>
        </authorList>
    </citation>
    <scope>NUCLEOTIDE SEQUENCE</scope>
    <source>
        <strain evidence="1">Rmic-2018</strain>
    </source>
</reference>
<comment type="caution">
    <text evidence="1">The sequence shown here is derived from an EMBL/GenBank/DDBJ whole genome shotgun (WGS) entry which is preliminary data.</text>
</comment>
<evidence type="ECO:0000313" key="2">
    <source>
        <dbReference type="Proteomes" id="UP000821866"/>
    </source>
</evidence>
<gene>
    <name evidence="1" type="ORF">HPB51_025487</name>
</gene>
<keyword evidence="2" id="KW-1185">Reference proteome</keyword>
<name>A0A9J6DRS2_RHIMP</name>
<dbReference type="VEuPathDB" id="VectorBase:LOC119165910"/>
<sequence length="110" mass="12863">MESRDTRITPDESESCTEVVHACDLETYKHFLEAEVNRLKQDTLWHTTSISQLERDFGSLADVRDGLEHKHEAYKSKATTMIGEKDHLISELEDKFHILEKRFHYRSTVA</sequence>
<organism evidence="1 2">
    <name type="scientific">Rhipicephalus microplus</name>
    <name type="common">Cattle tick</name>
    <name type="synonym">Boophilus microplus</name>
    <dbReference type="NCBI Taxonomy" id="6941"/>
    <lineage>
        <taxon>Eukaryota</taxon>
        <taxon>Metazoa</taxon>
        <taxon>Ecdysozoa</taxon>
        <taxon>Arthropoda</taxon>
        <taxon>Chelicerata</taxon>
        <taxon>Arachnida</taxon>
        <taxon>Acari</taxon>
        <taxon>Parasitiformes</taxon>
        <taxon>Ixodida</taxon>
        <taxon>Ixodoidea</taxon>
        <taxon>Ixodidae</taxon>
        <taxon>Rhipicephalinae</taxon>
        <taxon>Rhipicephalus</taxon>
        <taxon>Boophilus</taxon>
    </lineage>
</organism>
<accession>A0A9J6DRS2</accession>
<dbReference type="AlphaFoldDB" id="A0A9J6DRS2"/>